<dbReference type="Proteomes" id="UP000297851">
    <property type="component" value="Unassembled WGS sequence"/>
</dbReference>
<dbReference type="EMBL" id="SOGO01000021">
    <property type="protein sequence ID" value="TFD03262.1"/>
    <property type="molecule type" value="Genomic_DNA"/>
</dbReference>
<organism evidence="2 3">
    <name type="scientific">Cryobacterium sandaracinum</name>
    <dbReference type="NCBI Taxonomy" id="1259247"/>
    <lineage>
        <taxon>Bacteria</taxon>
        <taxon>Bacillati</taxon>
        <taxon>Actinomycetota</taxon>
        <taxon>Actinomycetes</taxon>
        <taxon>Micrococcales</taxon>
        <taxon>Microbacteriaceae</taxon>
        <taxon>Cryobacterium</taxon>
    </lineage>
</organism>
<gene>
    <name evidence="2" type="ORF">E3T25_06460</name>
</gene>
<accession>A0ABY2JDP0</accession>
<keyword evidence="3" id="KW-1185">Reference proteome</keyword>
<evidence type="ECO:0000259" key="1">
    <source>
        <dbReference type="SMART" id="SM00418"/>
    </source>
</evidence>
<reference evidence="2 3" key="1">
    <citation type="submission" date="2019-03" db="EMBL/GenBank/DDBJ databases">
        <title>Genomics of glacier-inhabiting Cryobacterium strains.</title>
        <authorList>
            <person name="Liu Q."/>
            <person name="Xin Y.-H."/>
        </authorList>
    </citation>
    <scope>NUCLEOTIDE SEQUENCE [LARGE SCALE GENOMIC DNA]</scope>
    <source>
        <strain evidence="2 3">TMT2-16</strain>
    </source>
</reference>
<evidence type="ECO:0000313" key="2">
    <source>
        <dbReference type="EMBL" id="TFD03262.1"/>
    </source>
</evidence>
<dbReference type="SMART" id="SM00418">
    <property type="entry name" value="HTH_ARSR"/>
    <property type="match status" value="1"/>
</dbReference>
<name>A0ABY2JDP0_9MICO</name>
<dbReference type="InterPro" id="IPR036390">
    <property type="entry name" value="WH_DNA-bd_sf"/>
</dbReference>
<sequence length="214" mass="23178">MVIAQCALRNDCCSYRVSGMSPRDASRTTLSSAASMRVLAHPTRLRLLGLLRERGPLTAAQLGDVVDEAPGTISYHLGKLASIALIEPAEAQSTDHRERWWKATTLLTSWEPADLLDDPDKLAASSVLQKSIAQAYAARFTDYIDATPALPREWVAAGASGDRSLRLTVEELGTMRAELEALVTRWVDASAAHDPATADGAEPVVLVYQANRRP</sequence>
<dbReference type="Gene3D" id="1.10.10.10">
    <property type="entry name" value="Winged helix-like DNA-binding domain superfamily/Winged helix DNA-binding domain"/>
    <property type="match status" value="1"/>
</dbReference>
<evidence type="ECO:0000313" key="3">
    <source>
        <dbReference type="Proteomes" id="UP000297851"/>
    </source>
</evidence>
<dbReference type="SUPFAM" id="SSF46785">
    <property type="entry name" value="Winged helix' DNA-binding domain"/>
    <property type="match status" value="1"/>
</dbReference>
<proteinExistence type="predicted"/>
<feature type="domain" description="HTH arsR-type" evidence="1">
    <location>
        <begin position="34"/>
        <end position="106"/>
    </location>
</feature>
<comment type="caution">
    <text evidence="2">The sequence shown here is derived from an EMBL/GenBank/DDBJ whole genome shotgun (WGS) entry which is preliminary data.</text>
</comment>
<protein>
    <submittedName>
        <fullName evidence="2">ArsR family transcriptional regulator</fullName>
    </submittedName>
</protein>
<dbReference type="Pfam" id="PF12840">
    <property type="entry name" value="HTH_20"/>
    <property type="match status" value="1"/>
</dbReference>
<dbReference type="InterPro" id="IPR036388">
    <property type="entry name" value="WH-like_DNA-bd_sf"/>
</dbReference>
<dbReference type="InterPro" id="IPR001845">
    <property type="entry name" value="HTH_ArsR_DNA-bd_dom"/>
</dbReference>